<comment type="caution">
    <text evidence="1">The sequence shown here is derived from an EMBL/GenBank/DDBJ whole genome shotgun (WGS) entry which is preliminary data.</text>
</comment>
<dbReference type="Proteomes" id="UP000288079">
    <property type="component" value="Unassembled WGS sequence"/>
</dbReference>
<dbReference type="OrthoDB" id="5077820at2"/>
<organism evidence="1 2">
    <name type="scientific">Bacteroides faecalis</name>
    <dbReference type="NCBI Taxonomy" id="2447885"/>
    <lineage>
        <taxon>Bacteria</taxon>
        <taxon>Pseudomonadati</taxon>
        <taxon>Bacteroidota</taxon>
        <taxon>Bacteroidia</taxon>
        <taxon>Bacteroidales</taxon>
        <taxon>Bacteroidaceae</taxon>
        <taxon>Bacteroides</taxon>
    </lineage>
</organism>
<proteinExistence type="predicted"/>
<dbReference type="AlphaFoldDB" id="A0A401M0L7"/>
<dbReference type="EMBL" id="BHWB01000023">
    <property type="protein sequence ID" value="GCB37342.1"/>
    <property type="molecule type" value="Genomic_DNA"/>
</dbReference>
<dbReference type="RefSeq" id="WP_125042724.1">
    <property type="nucleotide sequence ID" value="NZ_BHWB01000023.1"/>
</dbReference>
<evidence type="ECO:0008006" key="3">
    <source>
        <dbReference type="Google" id="ProtNLM"/>
    </source>
</evidence>
<name>A0A401M0L7_9BACE</name>
<evidence type="ECO:0000313" key="1">
    <source>
        <dbReference type="EMBL" id="GCB37342.1"/>
    </source>
</evidence>
<evidence type="ECO:0000313" key="2">
    <source>
        <dbReference type="Proteomes" id="UP000288079"/>
    </source>
</evidence>
<gene>
    <name evidence="1" type="ORF">KGMB02408_42870</name>
</gene>
<accession>A0A401M0L7</accession>
<sequence length="388" mass="45037">MEILSSAIYDKKIQSYNIIMELSLIEYYEFIKSSMLDNEFQRNKVRSSKTIYALLKQDLITGCVIPPIVLAMNVNIDEEERNNLDLVKKIIIENKRNIFILDGLQRTFTIQDICIDVEKGYIDKSALANPVRIEIYLGLNKEGVLYRMLTLNTGQTPMNLRHQIEIIYSDLINAQNESNFRLIKDTESENLNKLGFYRFSDAIDAFTSFLENDYLQITREKLLSTIKSFDNLSKLRNEADLFGDLMTVYTLFINKVVNAIGDKDIKLDISRENQDNLFGKNAYTIFNKSQPLTGFGAAISRLIELETYERIKDLISNIDLIDIDNLYEGILNLLVELNEIRISSKKIGNSQRCFFYHFFRIYFDKRGDYFLSASASVKQARQAYDRDN</sequence>
<keyword evidence="2" id="KW-1185">Reference proteome</keyword>
<reference evidence="1 2" key="1">
    <citation type="submission" date="2018-10" db="EMBL/GenBank/DDBJ databases">
        <title>Draft Genome Sequence of Bacteroides sp. KCTC 15687.</title>
        <authorList>
            <person name="Yu S.Y."/>
            <person name="Kim J.S."/>
            <person name="Oh B.S."/>
            <person name="Park S.H."/>
            <person name="Kang S.W."/>
            <person name="Park J.E."/>
            <person name="Choi S.H."/>
            <person name="Han K.I."/>
            <person name="Lee K.C."/>
            <person name="Eom M.K."/>
            <person name="Suh M.K."/>
            <person name="Lee D.H."/>
            <person name="Yoon H."/>
            <person name="Kim B."/>
            <person name="Yang S.J."/>
            <person name="Lee J.S."/>
            <person name="Lee J.H."/>
        </authorList>
    </citation>
    <scope>NUCLEOTIDE SEQUENCE [LARGE SCALE GENOMIC DNA]</scope>
    <source>
        <strain evidence="1 2">KCTC 15687</strain>
    </source>
</reference>
<protein>
    <recommendedName>
        <fullName evidence="3">DUF262 domain-containing protein</fullName>
    </recommendedName>
</protein>